<reference evidence="2 3" key="1">
    <citation type="submission" date="2016-03" db="EMBL/GenBank/DDBJ databases">
        <authorList>
            <person name="Ploux O."/>
        </authorList>
    </citation>
    <scope>NUCLEOTIDE SEQUENCE [LARGE SCALE GENOMIC DNA]</scope>
    <source>
        <strain evidence="2 3">R0</strain>
    </source>
</reference>
<dbReference type="GO" id="GO:0016788">
    <property type="term" value="F:hydrolase activity, acting on ester bonds"/>
    <property type="evidence" value="ECO:0007669"/>
    <property type="project" value="InterPro"/>
</dbReference>
<proteinExistence type="predicted"/>
<accession>A0A150WRT3</accession>
<comment type="caution">
    <text evidence="2">The sequence shown here is derived from an EMBL/GenBank/DDBJ whole genome shotgun (WGS) entry which is preliminary data.</text>
</comment>
<dbReference type="EMBL" id="LUKE01000001">
    <property type="protein sequence ID" value="KYG67078.1"/>
    <property type="molecule type" value="Genomic_DNA"/>
</dbReference>
<dbReference type="Gene3D" id="1.10.575.10">
    <property type="entry name" value="P1 Nuclease"/>
    <property type="match status" value="1"/>
</dbReference>
<dbReference type="RefSeq" id="WP_061834655.1">
    <property type="nucleotide sequence ID" value="NZ_LUKE01000001.1"/>
</dbReference>
<organism evidence="2 3">
    <name type="scientific">Bdellovibrio bacteriovorus</name>
    <dbReference type="NCBI Taxonomy" id="959"/>
    <lineage>
        <taxon>Bacteria</taxon>
        <taxon>Pseudomonadati</taxon>
        <taxon>Bdellovibrionota</taxon>
        <taxon>Bdellovibrionia</taxon>
        <taxon>Bdellovibrionales</taxon>
        <taxon>Pseudobdellovibrionaceae</taxon>
        <taxon>Bdellovibrio</taxon>
    </lineage>
</organism>
<keyword evidence="3" id="KW-1185">Reference proteome</keyword>
<dbReference type="Proteomes" id="UP000075320">
    <property type="component" value="Unassembled WGS sequence"/>
</dbReference>
<dbReference type="AlphaFoldDB" id="A0A150WRT3"/>
<evidence type="ECO:0008006" key="4">
    <source>
        <dbReference type="Google" id="ProtNLM"/>
    </source>
</evidence>
<feature type="signal peptide" evidence="1">
    <location>
        <begin position="1"/>
        <end position="18"/>
    </location>
</feature>
<evidence type="ECO:0000256" key="1">
    <source>
        <dbReference type="SAM" id="SignalP"/>
    </source>
</evidence>
<sequence length="357" mass="40278">MKCLLSLLIVFSASQVWAWGGRGHHSICSAASFLVKEPGLKEYLEHKPQMMGHLCNMPDFYWKSLGGDANKFGNPTHFIDIEIIGLEVKDIPTDFKKLMADFTGKPDKFKNDGTTIKSIPTEFGSSWWRADQFMRIVAALEKEFALAPPPANFKEEQNNDLPYNKLAYQMIVSMGLLGHFVGDNAQPFHTSADYDGWATGHGGIHAYYEDQVVGRFDGDLEALILKKARSMKNPEFLKPKTTIEKMKVLSVISNKEIPKILKLDPITKKSTLVKERGMDIKTPAERKPASEAFKKMSPMIVEQMARGSLLLANLWDEAYRSAGKPKLGAYKSYKYPFTVDFVAPDYFDTTEKKEETK</sequence>
<feature type="chain" id="PRO_5007573263" description="S1/P1 Nuclease" evidence="1">
    <location>
        <begin position="19"/>
        <end position="357"/>
    </location>
</feature>
<gene>
    <name evidence="2" type="ORF">AZI86_08685</name>
</gene>
<evidence type="ECO:0000313" key="2">
    <source>
        <dbReference type="EMBL" id="KYG67078.1"/>
    </source>
</evidence>
<evidence type="ECO:0000313" key="3">
    <source>
        <dbReference type="Proteomes" id="UP000075320"/>
    </source>
</evidence>
<dbReference type="OrthoDB" id="5289213at2"/>
<keyword evidence="1" id="KW-0732">Signal</keyword>
<protein>
    <recommendedName>
        <fullName evidence="4">S1/P1 Nuclease</fullName>
    </recommendedName>
</protein>
<dbReference type="SUPFAM" id="SSF48537">
    <property type="entry name" value="Phospholipase C/P1 nuclease"/>
    <property type="match status" value="1"/>
</dbReference>
<dbReference type="InterPro" id="IPR008947">
    <property type="entry name" value="PLipase_C/P1_nuclease_dom_sf"/>
</dbReference>
<name>A0A150WRT3_BDEBC</name>